<evidence type="ECO:0000256" key="1">
    <source>
        <dbReference type="SAM" id="Phobius"/>
    </source>
</evidence>
<feature type="transmembrane region" description="Helical" evidence="1">
    <location>
        <begin position="14"/>
        <end position="34"/>
    </location>
</feature>
<keyword evidence="1" id="KW-0812">Transmembrane</keyword>
<dbReference type="EMBL" id="LR824536">
    <property type="protein sequence ID" value="CAH1644832.1"/>
    <property type="molecule type" value="Genomic_DNA"/>
</dbReference>
<evidence type="ECO:0000313" key="2">
    <source>
        <dbReference type="EMBL" id="CAH1644832.1"/>
    </source>
</evidence>
<accession>A0A9P0IDH2</accession>
<dbReference type="AlphaFoldDB" id="A0A9P0IDH2"/>
<sequence length="107" mass="12779">MTCFFYYNYPMSKLHRVVIIYLSCRCLLLVCLSHKLVLFQTKPLDLQLYLSGLFWSFTTFLSWFHTHSTQGTLVVLSYINSSVKPRTKYYQPFNHVYYHESTCLSQQ</sequence>
<gene>
    <name evidence="2" type="ORF">SPLIT_LOCUS10185</name>
</gene>
<proteinExistence type="predicted"/>
<reference evidence="2" key="1">
    <citation type="submission" date="2022-02" db="EMBL/GenBank/DDBJ databases">
        <authorList>
            <person name="King R."/>
        </authorList>
    </citation>
    <scope>NUCLEOTIDE SEQUENCE</scope>
</reference>
<keyword evidence="3" id="KW-1185">Reference proteome</keyword>
<organism evidence="2 3">
    <name type="scientific">Spodoptera littoralis</name>
    <name type="common">Egyptian cotton leafworm</name>
    <dbReference type="NCBI Taxonomy" id="7109"/>
    <lineage>
        <taxon>Eukaryota</taxon>
        <taxon>Metazoa</taxon>
        <taxon>Ecdysozoa</taxon>
        <taxon>Arthropoda</taxon>
        <taxon>Hexapoda</taxon>
        <taxon>Insecta</taxon>
        <taxon>Pterygota</taxon>
        <taxon>Neoptera</taxon>
        <taxon>Endopterygota</taxon>
        <taxon>Lepidoptera</taxon>
        <taxon>Glossata</taxon>
        <taxon>Ditrysia</taxon>
        <taxon>Noctuoidea</taxon>
        <taxon>Noctuidae</taxon>
        <taxon>Amphipyrinae</taxon>
        <taxon>Spodoptera</taxon>
    </lineage>
</organism>
<keyword evidence="1" id="KW-0472">Membrane</keyword>
<evidence type="ECO:0000313" key="3">
    <source>
        <dbReference type="Proteomes" id="UP001153321"/>
    </source>
</evidence>
<dbReference type="Proteomes" id="UP001153321">
    <property type="component" value="Chromosome 5"/>
</dbReference>
<name>A0A9P0IDH2_SPOLI</name>
<keyword evidence="1" id="KW-1133">Transmembrane helix</keyword>
<protein>
    <submittedName>
        <fullName evidence="2">Uncharacterized protein</fullName>
    </submittedName>
</protein>